<dbReference type="InterPro" id="IPR046953">
    <property type="entry name" value="Spore_GerAC-like_C"/>
</dbReference>
<keyword evidence="3" id="KW-0309">Germination</keyword>
<proteinExistence type="inferred from homology"/>
<evidence type="ECO:0000256" key="6">
    <source>
        <dbReference type="ARBA" id="ARBA00023139"/>
    </source>
</evidence>
<gene>
    <name evidence="11" type="ORF">J2Z70_001385</name>
</gene>
<protein>
    <submittedName>
        <fullName evidence="11">Spore germination protein KC</fullName>
    </submittedName>
</protein>
<reference evidence="11 12" key="1">
    <citation type="submission" date="2021-03" db="EMBL/GenBank/DDBJ databases">
        <title>Genomic Encyclopedia of Type Strains, Phase IV (KMG-IV): sequencing the most valuable type-strain genomes for metagenomic binning, comparative biology and taxonomic classification.</title>
        <authorList>
            <person name="Goeker M."/>
        </authorList>
    </citation>
    <scope>NUCLEOTIDE SEQUENCE [LARGE SCALE GENOMIC DNA]</scope>
    <source>
        <strain evidence="11 12">DSM 101953</strain>
    </source>
</reference>
<evidence type="ECO:0000256" key="1">
    <source>
        <dbReference type="ARBA" id="ARBA00004635"/>
    </source>
</evidence>
<keyword evidence="12" id="KW-1185">Reference proteome</keyword>
<keyword evidence="6" id="KW-0564">Palmitate</keyword>
<evidence type="ECO:0000259" key="9">
    <source>
        <dbReference type="Pfam" id="PF05504"/>
    </source>
</evidence>
<evidence type="ECO:0000256" key="5">
    <source>
        <dbReference type="ARBA" id="ARBA00023136"/>
    </source>
</evidence>
<dbReference type="PROSITE" id="PS51257">
    <property type="entry name" value="PROKAR_LIPOPROTEIN"/>
    <property type="match status" value="1"/>
</dbReference>
<evidence type="ECO:0000313" key="11">
    <source>
        <dbReference type="EMBL" id="MBP2111244.1"/>
    </source>
</evidence>
<evidence type="ECO:0000256" key="7">
    <source>
        <dbReference type="ARBA" id="ARBA00023288"/>
    </source>
</evidence>
<dbReference type="EMBL" id="JAGGLV010000003">
    <property type="protein sequence ID" value="MBP2111244.1"/>
    <property type="molecule type" value="Genomic_DNA"/>
</dbReference>
<comment type="similarity">
    <text evidence="2">Belongs to the GerABKC lipoprotein family.</text>
</comment>
<dbReference type="Pfam" id="PF05504">
    <property type="entry name" value="Spore_GerAC"/>
    <property type="match status" value="1"/>
</dbReference>
<organism evidence="11 12">
    <name type="scientific">Paenibacillus silagei</name>
    <dbReference type="NCBI Taxonomy" id="1670801"/>
    <lineage>
        <taxon>Bacteria</taxon>
        <taxon>Bacillati</taxon>
        <taxon>Bacillota</taxon>
        <taxon>Bacilli</taxon>
        <taxon>Bacillales</taxon>
        <taxon>Paenibacillaceae</taxon>
        <taxon>Paenibacillus</taxon>
    </lineage>
</organism>
<dbReference type="PANTHER" id="PTHR35789:SF1">
    <property type="entry name" value="SPORE GERMINATION PROTEIN B3"/>
    <property type="match status" value="1"/>
</dbReference>
<evidence type="ECO:0000256" key="4">
    <source>
        <dbReference type="ARBA" id="ARBA00022729"/>
    </source>
</evidence>
<evidence type="ECO:0000313" key="12">
    <source>
        <dbReference type="Proteomes" id="UP000773462"/>
    </source>
</evidence>
<accession>A0ABS4NMG4</accession>
<dbReference type="Gene3D" id="3.30.300.210">
    <property type="entry name" value="Nutrient germinant receptor protein C, domain 3"/>
    <property type="match status" value="1"/>
</dbReference>
<feature type="signal peptide" evidence="8">
    <location>
        <begin position="1"/>
        <end position="19"/>
    </location>
</feature>
<comment type="subcellular location">
    <subcellularLocation>
        <location evidence="1">Membrane</location>
        <topology evidence="1">Lipid-anchor</topology>
    </subcellularLocation>
</comment>
<name>A0ABS4NMG4_9BACL</name>
<sequence length="392" mass="43273">MRGCRVMIMLLLSSILLSGCWDRTEINDLAIVLATGVDYKDGQAQLTAQIFIPRKGSGGSESGGAGESASGVTMTRTAEGVNIAEALNRLQRKVARHMFWGQCEVIVISEEAGKQGLREFVDFFLRYPQFREHAYIFSSKDSAKDILALLDPLERSSSESLREMANMNLGTRVTLLELSQSIQGASGSAILTRILIAPPEPNDGPNATTPSLKGLSLYKHGRYSLTVKEPVSLGVLLMINELNNIIMPVTLEGEKGAFSILSKQITTMLKPSIVNGEWMMKVRIVASGEVVLNTTDANLTDPSKVMALKKAWEKRLKEAADQALHMSQKEQKTDFYRFADSFRKHYPQEWKAKKEQWETMYPELQVVVSVKTSITGNGRSTGPQGIPEQSAN</sequence>
<feature type="domain" description="Spore germination GerAC-like C-terminal" evidence="9">
    <location>
        <begin position="214"/>
        <end position="378"/>
    </location>
</feature>
<evidence type="ECO:0000256" key="8">
    <source>
        <dbReference type="SAM" id="SignalP"/>
    </source>
</evidence>
<feature type="chain" id="PRO_5046976404" evidence="8">
    <location>
        <begin position="20"/>
        <end position="392"/>
    </location>
</feature>
<dbReference type="Pfam" id="PF25198">
    <property type="entry name" value="Spore_GerAC_N"/>
    <property type="match status" value="1"/>
</dbReference>
<dbReference type="InterPro" id="IPR057336">
    <property type="entry name" value="GerAC_N"/>
</dbReference>
<evidence type="ECO:0000256" key="3">
    <source>
        <dbReference type="ARBA" id="ARBA00022544"/>
    </source>
</evidence>
<dbReference type="RefSeq" id="WP_209870806.1">
    <property type="nucleotide sequence ID" value="NZ_JAGGLV010000003.1"/>
</dbReference>
<dbReference type="InterPro" id="IPR008844">
    <property type="entry name" value="Spore_GerAC-like"/>
</dbReference>
<evidence type="ECO:0000256" key="2">
    <source>
        <dbReference type="ARBA" id="ARBA00007886"/>
    </source>
</evidence>
<dbReference type="PANTHER" id="PTHR35789">
    <property type="entry name" value="SPORE GERMINATION PROTEIN B3"/>
    <property type="match status" value="1"/>
</dbReference>
<evidence type="ECO:0000259" key="10">
    <source>
        <dbReference type="Pfam" id="PF25198"/>
    </source>
</evidence>
<dbReference type="Gene3D" id="6.20.190.10">
    <property type="entry name" value="Nutrient germinant receptor protein C, domain 1"/>
    <property type="match status" value="1"/>
</dbReference>
<keyword evidence="5" id="KW-0472">Membrane</keyword>
<keyword evidence="7" id="KW-0449">Lipoprotein</keyword>
<dbReference type="InterPro" id="IPR038501">
    <property type="entry name" value="Spore_GerAC_C_sf"/>
</dbReference>
<feature type="domain" description="Spore germination protein N-terminal" evidence="10">
    <location>
        <begin position="22"/>
        <end position="194"/>
    </location>
</feature>
<comment type="caution">
    <text evidence="11">The sequence shown here is derived from an EMBL/GenBank/DDBJ whole genome shotgun (WGS) entry which is preliminary data.</text>
</comment>
<dbReference type="NCBIfam" id="TIGR02887">
    <property type="entry name" value="spore_ger_x_C"/>
    <property type="match status" value="1"/>
</dbReference>
<dbReference type="Proteomes" id="UP000773462">
    <property type="component" value="Unassembled WGS sequence"/>
</dbReference>
<keyword evidence="4 8" id="KW-0732">Signal</keyword>